<dbReference type="Gene3D" id="1.10.1660.10">
    <property type="match status" value="1"/>
</dbReference>
<proteinExistence type="predicted"/>
<dbReference type="SUPFAM" id="SSF46955">
    <property type="entry name" value="Putative DNA-binding domain"/>
    <property type="match status" value="1"/>
</dbReference>
<dbReference type="InterPro" id="IPR047057">
    <property type="entry name" value="MerR_fam"/>
</dbReference>
<dbReference type="InterPro" id="IPR009061">
    <property type="entry name" value="DNA-bd_dom_put_sf"/>
</dbReference>
<dbReference type="GO" id="GO:0003677">
    <property type="term" value="F:DNA binding"/>
    <property type="evidence" value="ECO:0007669"/>
    <property type="project" value="UniProtKB-KW"/>
</dbReference>
<keyword evidence="3" id="KW-0238">DNA-binding</keyword>
<reference evidence="6" key="2">
    <citation type="submission" date="2020-09" db="EMBL/GenBank/DDBJ databases">
        <authorList>
            <person name="Sun Q."/>
            <person name="Kim S."/>
        </authorList>
    </citation>
    <scope>NUCLEOTIDE SEQUENCE</scope>
    <source>
        <strain evidence="6">KCTC 22169</strain>
    </source>
</reference>
<dbReference type="AlphaFoldDB" id="A0A918K1Q3"/>
<feature type="domain" description="HTH merR-type" evidence="5">
    <location>
        <begin position="1"/>
        <end position="75"/>
    </location>
</feature>
<protein>
    <recommendedName>
        <fullName evidence="5">HTH merR-type domain-containing protein</fullName>
    </recommendedName>
</protein>
<keyword evidence="4" id="KW-0804">Transcription</keyword>
<evidence type="ECO:0000313" key="6">
    <source>
        <dbReference type="EMBL" id="GGX42049.1"/>
    </source>
</evidence>
<evidence type="ECO:0000259" key="5">
    <source>
        <dbReference type="PROSITE" id="PS50937"/>
    </source>
</evidence>
<keyword evidence="1" id="KW-0678">Repressor</keyword>
<dbReference type="Proteomes" id="UP000626148">
    <property type="component" value="Unassembled WGS sequence"/>
</dbReference>
<dbReference type="RefSeq" id="WP_189607006.1">
    <property type="nucleotide sequence ID" value="NZ_BMXR01000001.1"/>
</dbReference>
<dbReference type="PANTHER" id="PTHR30204">
    <property type="entry name" value="REDOX-CYCLING DRUG-SENSING TRANSCRIPTIONAL ACTIVATOR SOXR"/>
    <property type="match status" value="1"/>
</dbReference>
<gene>
    <name evidence="6" type="ORF">GCM10007392_06230</name>
</gene>
<keyword evidence="2" id="KW-0805">Transcription regulation</keyword>
<dbReference type="PANTHER" id="PTHR30204:SF69">
    <property type="entry name" value="MERR-FAMILY TRANSCRIPTIONAL REGULATOR"/>
    <property type="match status" value="1"/>
</dbReference>
<reference evidence="6" key="1">
    <citation type="journal article" date="2014" name="Int. J. Syst. Evol. Microbiol.">
        <title>Complete genome sequence of Corynebacterium casei LMG S-19264T (=DSM 44701T), isolated from a smear-ripened cheese.</title>
        <authorList>
            <consortium name="US DOE Joint Genome Institute (JGI-PGF)"/>
            <person name="Walter F."/>
            <person name="Albersmeier A."/>
            <person name="Kalinowski J."/>
            <person name="Ruckert C."/>
        </authorList>
    </citation>
    <scope>NUCLEOTIDE SEQUENCE</scope>
    <source>
        <strain evidence="6">KCTC 22169</strain>
    </source>
</reference>
<dbReference type="PROSITE" id="PS50937">
    <property type="entry name" value="HTH_MERR_2"/>
    <property type="match status" value="1"/>
</dbReference>
<evidence type="ECO:0000256" key="2">
    <source>
        <dbReference type="ARBA" id="ARBA00023015"/>
    </source>
</evidence>
<keyword evidence="7" id="KW-1185">Reference proteome</keyword>
<sequence>MTHGKRIGEVAELAGLSVHALRQWHRRYDIGPTALSDGGQRRYTESDIERIRLIQRLRHQGFSLATLAEWPLARLRQHNDRDNQRHVIAWCGPSFTSMAAQLPHMDLLPVDAPHDLHSGADLWVLEMPTLTDDVVSGLPPAETPEAVLWYEFANRQQLRTLEDLGYETQRGRPHPRWLLNRFEATQAGFSQQELDMLIEWQPDIDCECPNHLARILRELTGFARYSLECEVATPEEANLHRSVFDDIQSAQRSVLDALQSVLIADRISLADLIAQRSARPPSTKQAEDS</sequence>
<dbReference type="Pfam" id="PF13411">
    <property type="entry name" value="MerR_1"/>
    <property type="match status" value="1"/>
</dbReference>
<evidence type="ECO:0000256" key="1">
    <source>
        <dbReference type="ARBA" id="ARBA00022491"/>
    </source>
</evidence>
<name>A0A918K1Q3_9GAMM</name>
<accession>A0A918K1Q3</accession>
<evidence type="ECO:0000256" key="3">
    <source>
        <dbReference type="ARBA" id="ARBA00023125"/>
    </source>
</evidence>
<dbReference type="EMBL" id="BMXR01000001">
    <property type="protein sequence ID" value="GGX42049.1"/>
    <property type="molecule type" value="Genomic_DNA"/>
</dbReference>
<dbReference type="InterPro" id="IPR000551">
    <property type="entry name" value="MerR-type_HTH_dom"/>
</dbReference>
<dbReference type="GO" id="GO:0003700">
    <property type="term" value="F:DNA-binding transcription factor activity"/>
    <property type="evidence" value="ECO:0007669"/>
    <property type="project" value="InterPro"/>
</dbReference>
<comment type="caution">
    <text evidence="6">The sequence shown here is derived from an EMBL/GenBank/DDBJ whole genome shotgun (WGS) entry which is preliminary data.</text>
</comment>
<evidence type="ECO:0000256" key="4">
    <source>
        <dbReference type="ARBA" id="ARBA00023163"/>
    </source>
</evidence>
<dbReference type="PRINTS" id="PR00040">
    <property type="entry name" value="HTHMERR"/>
</dbReference>
<dbReference type="SMART" id="SM00422">
    <property type="entry name" value="HTH_MERR"/>
    <property type="match status" value="1"/>
</dbReference>
<evidence type="ECO:0000313" key="7">
    <source>
        <dbReference type="Proteomes" id="UP000626148"/>
    </source>
</evidence>
<organism evidence="6 7">
    <name type="scientific">Saccharospirillum salsuginis</name>
    <dbReference type="NCBI Taxonomy" id="418750"/>
    <lineage>
        <taxon>Bacteria</taxon>
        <taxon>Pseudomonadati</taxon>
        <taxon>Pseudomonadota</taxon>
        <taxon>Gammaproteobacteria</taxon>
        <taxon>Oceanospirillales</taxon>
        <taxon>Saccharospirillaceae</taxon>
        <taxon>Saccharospirillum</taxon>
    </lineage>
</organism>